<dbReference type="AlphaFoldDB" id="A2E0R6"/>
<name>A2E0R6_TRIV3</name>
<accession>A2E0R6</accession>
<dbReference type="Proteomes" id="UP000001542">
    <property type="component" value="Unassembled WGS sequence"/>
</dbReference>
<dbReference type="VEuPathDB" id="TrichDB:TVAG_468270"/>
<gene>
    <name evidence="3" type="ORF">TVAG_468270</name>
</gene>
<dbReference type="InParanoid" id="A2E0R6"/>
<keyword evidence="1" id="KW-0175">Coiled coil</keyword>
<dbReference type="KEGG" id="tva:4771795"/>
<proteinExistence type="predicted"/>
<sequence length="205" mass="23606">MSSSEEEIETNIETEDGILTTKNVKVDYKNLEAQGAEIKLSDDELTIQKNTKPKKVAFDAPAPSPSKQYDAKSVASTASKASRISKKSTASKIEIENDRLSVMINNLGLNEDEINFQSQQQAEARYKKMVEKKFKVFIENSEKIRKSNETSERNNISIEELYKMPRHKLLYENEKLKVRIQSLEKQRKELDEKFITLSKRLEQLS</sequence>
<feature type="compositionally biased region" description="Low complexity" evidence="2">
    <location>
        <begin position="71"/>
        <end position="82"/>
    </location>
</feature>
<reference evidence="3" key="1">
    <citation type="submission" date="2006-10" db="EMBL/GenBank/DDBJ databases">
        <authorList>
            <person name="Amadeo P."/>
            <person name="Zhao Q."/>
            <person name="Wortman J."/>
            <person name="Fraser-Liggett C."/>
            <person name="Carlton J."/>
        </authorList>
    </citation>
    <scope>NUCLEOTIDE SEQUENCE</scope>
    <source>
        <strain evidence="3">G3</strain>
    </source>
</reference>
<organism evidence="3 4">
    <name type="scientific">Trichomonas vaginalis (strain ATCC PRA-98 / G3)</name>
    <dbReference type="NCBI Taxonomy" id="412133"/>
    <lineage>
        <taxon>Eukaryota</taxon>
        <taxon>Metamonada</taxon>
        <taxon>Parabasalia</taxon>
        <taxon>Trichomonadida</taxon>
        <taxon>Trichomonadidae</taxon>
        <taxon>Trichomonas</taxon>
    </lineage>
</organism>
<evidence type="ECO:0000256" key="1">
    <source>
        <dbReference type="SAM" id="Coils"/>
    </source>
</evidence>
<dbReference type="EMBL" id="DS113280">
    <property type="protein sequence ID" value="EAY13811.1"/>
    <property type="molecule type" value="Genomic_DNA"/>
</dbReference>
<dbReference type="VEuPathDB" id="TrichDB:TVAGG3_0073530"/>
<reference evidence="3" key="2">
    <citation type="journal article" date="2007" name="Science">
        <title>Draft genome sequence of the sexually transmitted pathogen Trichomonas vaginalis.</title>
        <authorList>
            <person name="Carlton J.M."/>
            <person name="Hirt R.P."/>
            <person name="Silva J.C."/>
            <person name="Delcher A.L."/>
            <person name="Schatz M."/>
            <person name="Zhao Q."/>
            <person name="Wortman J.R."/>
            <person name="Bidwell S.L."/>
            <person name="Alsmark U.C.M."/>
            <person name="Besteiro S."/>
            <person name="Sicheritz-Ponten T."/>
            <person name="Noel C.J."/>
            <person name="Dacks J.B."/>
            <person name="Foster P.G."/>
            <person name="Simillion C."/>
            <person name="Van de Peer Y."/>
            <person name="Miranda-Saavedra D."/>
            <person name="Barton G.J."/>
            <person name="Westrop G.D."/>
            <person name="Mueller S."/>
            <person name="Dessi D."/>
            <person name="Fiori P.L."/>
            <person name="Ren Q."/>
            <person name="Paulsen I."/>
            <person name="Zhang H."/>
            <person name="Bastida-Corcuera F.D."/>
            <person name="Simoes-Barbosa A."/>
            <person name="Brown M.T."/>
            <person name="Hayes R.D."/>
            <person name="Mukherjee M."/>
            <person name="Okumura C.Y."/>
            <person name="Schneider R."/>
            <person name="Smith A.J."/>
            <person name="Vanacova S."/>
            <person name="Villalvazo M."/>
            <person name="Haas B.J."/>
            <person name="Pertea M."/>
            <person name="Feldblyum T.V."/>
            <person name="Utterback T.R."/>
            <person name="Shu C.L."/>
            <person name="Osoegawa K."/>
            <person name="de Jong P.J."/>
            <person name="Hrdy I."/>
            <person name="Horvathova L."/>
            <person name="Zubacova Z."/>
            <person name="Dolezal P."/>
            <person name="Malik S.B."/>
            <person name="Logsdon J.M. Jr."/>
            <person name="Henze K."/>
            <person name="Gupta A."/>
            <person name="Wang C.C."/>
            <person name="Dunne R.L."/>
            <person name="Upcroft J.A."/>
            <person name="Upcroft P."/>
            <person name="White O."/>
            <person name="Salzberg S.L."/>
            <person name="Tang P."/>
            <person name="Chiu C.-H."/>
            <person name="Lee Y.-S."/>
            <person name="Embley T.M."/>
            <person name="Coombs G.H."/>
            <person name="Mottram J.C."/>
            <person name="Tachezy J."/>
            <person name="Fraser-Liggett C.M."/>
            <person name="Johnson P.J."/>
        </authorList>
    </citation>
    <scope>NUCLEOTIDE SEQUENCE [LARGE SCALE GENOMIC DNA]</scope>
    <source>
        <strain evidence="3">G3</strain>
    </source>
</reference>
<dbReference type="SMR" id="A2E0R6"/>
<evidence type="ECO:0000313" key="4">
    <source>
        <dbReference type="Proteomes" id="UP000001542"/>
    </source>
</evidence>
<evidence type="ECO:0000313" key="3">
    <source>
        <dbReference type="EMBL" id="EAY13811.1"/>
    </source>
</evidence>
<protein>
    <submittedName>
        <fullName evidence="3">Uncharacterized protein</fullName>
    </submittedName>
</protein>
<dbReference type="RefSeq" id="XP_001326034.1">
    <property type="nucleotide sequence ID" value="XM_001325999.1"/>
</dbReference>
<evidence type="ECO:0000256" key="2">
    <source>
        <dbReference type="SAM" id="MobiDB-lite"/>
    </source>
</evidence>
<feature type="region of interest" description="Disordered" evidence="2">
    <location>
        <begin position="56"/>
        <end position="90"/>
    </location>
</feature>
<feature type="coiled-coil region" evidence="1">
    <location>
        <begin position="166"/>
        <end position="200"/>
    </location>
</feature>
<keyword evidence="4" id="KW-1185">Reference proteome</keyword>